<dbReference type="Pfam" id="PF03881">
    <property type="entry name" value="Fructosamin_kin"/>
    <property type="match status" value="1"/>
</dbReference>
<dbReference type="STRING" id="1531966.A0A0A1TGF9"/>
<name>A0A0A1TGF9_9HYPO</name>
<dbReference type="GO" id="GO:0016301">
    <property type="term" value="F:kinase activity"/>
    <property type="evidence" value="ECO:0007669"/>
    <property type="project" value="UniProtKB-UniRule"/>
</dbReference>
<keyword evidence="3" id="KW-0418">Kinase</keyword>
<keyword evidence="3" id="KW-0808">Transferase</keyword>
<dbReference type="EC" id="2.7.1.172" evidence="1"/>
<accession>A0A0A1TGF9</accession>
<dbReference type="HOGENOM" id="CLU_036517_0_3_1"/>
<dbReference type="InterPro" id="IPR011009">
    <property type="entry name" value="Kinase-like_dom_sf"/>
</dbReference>
<evidence type="ECO:0000256" key="2">
    <source>
        <dbReference type="ARBA" id="ARBA00048655"/>
    </source>
</evidence>
<evidence type="ECO:0000313" key="5">
    <source>
        <dbReference type="Proteomes" id="UP000039046"/>
    </source>
</evidence>
<gene>
    <name evidence="4" type="ORF">VHEMI09474</name>
</gene>
<dbReference type="Gene3D" id="3.90.1200.10">
    <property type="match status" value="1"/>
</dbReference>
<dbReference type="SUPFAM" id="SSF56112">
    <property type="entry name" value="Protein kinase-like (PK-like)"/>
    <property type="match status" value="1"/>
</dbReference>
<dbReference type="GO" id="GO:0102193">
    <property type="term" value="F:protein-ribulosamine 3-kinase activity"/>
    <property type="evidence" value="ECO:0007669"/>
    <property type="project" value="UniProtKB-EC"/>
</dbReference>
<keyword evidence="5" id="KW-1185">Reference proteome</keyword>
<dbReference type="AlphaFoldDB" id="A0A0A1TGF9"/>
<comment type="similarity">
    <text evidence="3">Belongs to the fructosamine kinase family.</text>
</comment>
<reference evidence="4 5" key="1">
    <citation type="journal article" date="2015" name="Genome Announc.">
        <title>Draft Genome Sequence and Gene Annotation of the Entomopathogenic Fungus Verticillium hemipterigenum.</title>
        <authorList>
            <person name="Horn F."/>
            <person name="Habel A."/>
            <person name="Scharf D.H."/>
            <person name="Dworschak J."/>
            <person name="Brakhage A.A."/>
            <person name="Guthke R."/>
            <person name="Hertweck C."/>
            <person name="Linde J."/>
        </authorList>
    </citation>
    <scope>NUCLEOTIDE SEQUENCE [LARGE SCALE GENOMIC DNA]</scope>
</reference>
<protein>
    <recommendedName>
        <fullName evidence="1">protein-ribulosamine 3-kinase</fullName>
        <ecNumber evidence="1">2.7.1.172</ecNumber>
    </recommendedName>
</protein>
<dbReference type="FunFam" id="3.90.1200.10:FF:000018">
    <property type="entry name" value="Fructosamine-3-kinase, putative"/>
    <property type="match status" value="1"/>
</dbReference>
<evidence type="ECO:0000256" key="1">
    <source>
        <dbReference type="ARBA" id="ARBA00011961"/>
    </source>
</evidence>
<dbReference type="Proteomes" id="UP000039046">
    <property type="component" value="Unassembled WGS sequence"/>
</dbReference>
<comment type="catalytic activity">
    <reaction evidence="2">
        <text>N(6)-D-ribulosyl-L-lysyl-[protein] + ATP = N(6)-(3-O-phospho-D-ribulosyl)-L-lysyl-[protein] + ADP + H(+)</text>
        <dbReference type="Rhea" id="RHEA:48432"/>
        <dbReference type="Rhea" id="RHEA-COMP:12103"/>
        <dbReference type="Rhea" id="RHEA-COMP:12104"/>
        <dbReference type="ChEBI" id="CHEBI:15378"/>
        <dbReference type="ChEBI" id="CHEBI:30616"/>
        <dbReference type="ChEBI" id="CHEBI:90418"/>
        <dbReference type="ChEBI" id="CHEBI:90420"/>
        <dbReference type="ChEBI" id="CHEBI:456216"/>
        <dbReference type="EC" id="2.7.1.172"/>
    </reaction>
    <physiologicalReaction direction="left-to-right" evidence="2">
        <dbReference type="Rhea" id="RHEA:48433"/>
    </physiologicalReaction>
</comment>
<proteinExistence type="inferred from homology"/>
<dbReference type="PANTHER" id="PTHR12149:SF8">
    <property type="entry name" value="PROTEIN-RIBULOSAMINE 3-KINASE"/>
    <property type="match status" value="1"/>
</dbReference>
<evidence type="ECO:0000313" key="4">
    <source>
        <dbReference type="EMBL" id="CEJ93914.1"/>
    </source>
</evidence>
<dbReference type="PIRSF" id="PIRSF006221">
    <property type="entry name" value="Ketosamine-3-kinase"/>
    <property type="match status" value="1"/>
</dbReference>
<sequence>MPDFCPKAYAHGQMSSPNRYFLATDFLNLRSSATKGPGKSLAMKLAELHSTPAPIPDGYNEPMFGFPVSTCCGETVQDNSWKSSWAEFYAENRIKYITRIAIQNHGYGDSLDALVEKLATTVIPRLLGEETLGRIQPVLIHGDLWSGNHSEGQIEGQAGSEHLVYDPSSVYGHSEYELGIMRMFGGFGSNFWKEYHEVIPRAEPVKEYDDRLALYELYHQLNHYAMFGGSYRESAMFIMGPLLRKYGG</sequence>
<dbReference type="PANTHER" id="PTHR12149">
    <property type="entry name" value="FRUCTOSAMINE 3 KINASE-RELATED PROTEIN"/>
    <property type="match status" value="1"/>
</dbReference>
<dbReference type="OrthoDB" id="5772781at2759"/>
<organism evidence="4 5">
    <name type="scientific">[Torrubiella] hemipterigena</name>
    <dbReference type="NCBI Taxonomy" id="1531966"/>
    <lineage>
        <taxon>Eukaryota</taxon>
        <taxon>Fungi</taxon>
        <taxon>Dikarya</taxon>
        <taxon>Ascomycota</taxon>
        <taxon>Pezizomycotina</taxon>
        <taxon>Sordariomycetes</taxon>
        <taxon>Hypocreomycetidae</taxon>
        <taxon>Hypocreales</taxon>
        <taxon>Clavicipitaceae</taxon>
        <taxon>Clavicipitaceae incertae sedis</taxon>
        <taxon>'Torrubiella' clade</taxon>
    </lineage>
</organism>
<dbReference type="EMBL" id="CDHN01000006">
    <property type="protein sequence ID" value="CEJ93914.1"/>
    <property type="molecule type" value="Genomic_DNA"/>
</dbReference>
<evidence type="ECO:0000256" key="3">
    <source>
        <dbReference type="PIRNR" id="PIRNR006221"/>
    </source>
</evidence>
<dbReference type="InterPro" id="IPR016477">
    <property type="entry name" value="Fructo-/Ketosamine-3-kinase"/>
</dbReference>